<proteinExistence type="predicted"/>
<sequence>MVVDAFFSKNYAIAREHFKQSAKNLGMTLESIPIGQFGPNGEMLSIDVAIQSGSMPDQALLISSGLHGVEGFFGSAVQLAVMKKWQDDPHLRPTQRLILIHALNPYGFAWRRRANEDNVDLNRNLILSCESFRGSPAIYKDIDHILNPKRPPSRWDWINFRLICPTAKHGQAILEQAITAGQYDYPQGLFYGGTEPSHLSKILSDNLDRWLGLSQKVIHLDFHTGLGAWATYKLLFDHPLSDNQYAWLKSYFGNESVEAISDEQSGWKGGLGHFCKTHAKDRDYICALAEFGTYKGLQVLAGLRAENQSYFWGNPNSRITEYTRQRLVELFCPKSASWRKDCIRQAITLVEQAINGLSTKS</sequence>
<dbReference type="InterPro" id="IPR021259">
    <property type="entry name" value="DUF2817"/>
</dbReference>
<dbReference type="KEGG" id="mbah:HYN46_06800"/>
<keyword evidence="2" id="KW-1185">Reference proteome</keyword>
<evidence type="ECO:0000313" key="2">
    <source>
        <dbReference type="Proteomes" id="UP000253940"/>
    </source>
</evidence>
<reference evidence="1 2" key="1">
    <citation type="submission" date="2018-07" db="EMBL/GenBank/DDBJ databases">
        <title>Genome sequencing of Moraxellaceae gen. HYN0046.</title>
        <authorList>
            <person name="Kim M."/>
            <person name="Yi H."/>
        </authorList>
    </citation>
    <scope>NUCLEOTIDE SEQUENCE [LARGE SCALE GENOMIC DNA]</scope>
    <source>
        <strain evidence="1 2">HYN0046</strain>
    </source>
</reference>
<dbReference type="OrthoDB" id="4014363at2"/>
<dbReference type="SUPFAM" id="SSF53187">
    <property type="entry name" value="Zn-dependent exopeptidases"/>
    <property type="match status" value="1"/>
</dbReference>
<protein>
    <submittedName>
        <fullName evidence="1">DUF2817 domain-containing protein</fullName>
    </submittedName>
</protein>
<evidence type="ECO:0000313" key="1">
    <source>
        <dbReference type="EMBL" id="AXI02561.1"/>
    </source>
</evidence>
<dbReference type="EMBL" id="CP031222">
    <property type="protein sequence ID" value="AXI02561.1"/>
    <property type="molecule type" value="Genomic_DNA"/>
</dbReference>
<dbReference type="AlphaFoldDB" id="A0A345P5K2"/>
<accession>A0A345P5K2</accession>
<gene>
    <name evidence="1" type="ORF">HYN46_06800</name>
</gene>
<organism evidence="1 2">
    <name type="scientific">Aquirhabdus parva</name>
    <dbReference type="NCBI Taxonomy" id="2283318"/>
    <lineage>
        <taxon>Bacteria</taxon>
        <taxon>Pseudomonadati</taxon>
        <taxon>Pseudomonadota</taxon>
        <taxon>Gammaproteobacteria</taxon>
        <taxon>Moraxellales</taxon>
        <taxon>Moraxellaceae</taxon>
        <taxon>Aquirhabdus</taxon>
    </lineage>
</organism>
<dbReference type="Gene3D" id="3.40.630.10">
    <property type="entry name" value="Zn peptidases"/>
    <property type="match status" value="1"/>
</dbReference>
<name>A0A345P5K2_9GAMM</name>
<dbReference type="Pfam" id="PF10994">
    <property type="entry name" value="DUF2817"/>
    <property type="match status" value="1"/>
</dbReference>
<dbReference type="Proteomes" id="UP000253940">
    <property type="component" value="Chromosome"/>
</dbReference>
<dbReference type="CDD" id="cd06233">
    <property type="entry name" value="M14-like"/>
    <property type="match status" value="1"/>
</dbReference>